<protein>
    <submittedName>
        <fullName evidence="2">Uncharacterized protein</fullName>
    </submittedName>
</protein>
<feature type="compositionally biased region" description="Low complexity" evidence="1">
    <location>
        <begin position="12"/>
        <end position="27"/>
    </location>
</feature>
<gene>
    <name evidence="2" type="ORF">C1645_821373</name>
</gene>
<dbReference type="Proteomes" id="UP000265703">
    <property type="component" value="Unassembled WGS sequence"/>
</dbReference>
<feature type="region of interest" description="Disordered" evidence="1">
    <location>
        <begin position="1"/>
        <end position="32"/>
    </location>
</feature>
<dbReference type="STRING" id="658196.A0A397T6S0"/>
<evidence type="ECO:0000313" key="3">
    <source>
        <dbReference type="Proteomes" id="UP000265703"/>
    </source>
</evidence>
<feature type="compositionally biased region" description="Basic residues" evidence="1">
    <location>
        <begin position="1"/>
        <end position="11"/>
    </location>
</feature>
<dbReference type="AlphaFoldDB" id="A0A397T6S0"/>
<accession>A0A397T6S0</accession>
<reference evidence="2 3" key="1">
    <citation type="submission" date="2018-06" db="EMBL/GenBank/DDBJ databases">
        <title>Comparative genomics reveals the genomic features of Rhizophagus irregularis, R. cerebriforme, R. diaphanum and Gigaspora rosea, and their symbiotic lifestyle signature.</title>
        <authorList>
            <person name="Morin E."/>
            <person name="San Clemente H."/>
            <person name="Chen E.C.H."/>
            <person name="De La Providencia I."/>
            <person name="Hainaut M."/>
            <person name="Kuo A."/>
            <person name="Kohler A."/>
            <person name="Murat C."/>
            <person name="Tang N."/>
            <person name="Roy S."/>
            <person name="Loubradou J."/>
            <person name="Henrissat B."/>
            <person name="Grigoriev I.V."/>
            <person name="Corradi N."/>
            <person name="Roux C."/>
            <person name="Martin F.M."/>
        </authorList>
    </citation>
    <scope>NUCLEOTIDE SEQUENCE [LARGE SCALE GENOMIC DNA]</scope>
    <source>
        <strain evidence="2 3">DAOM 227022</strain>
    </source>
</reference>
<evidence type="ECO:0000256" key="1">
    <source>
        <dbReference type="SAM" id="MobiDB-lite"/>
    </source>
</evidence>
<comment type="caution">
    <text evidence="2">The sequence shown here is derived from an EMBL/GenBank/DDBJ whole genome shotgun (WGS) entry which is preliminary data.</text>
</comment>
<proteinExistence type="predicted"/>
<organism evidence="2 3">
    <name type="scientific">Glomus cerebriforme</name>
    <dbReference type="NCBI Taxonomy" id="658196"/>
    <lineage>
        <taxon>Eukaryota</taxon>
        <taxon>Fungi</taxon>
        <taxon>Fungi incertae sedis</taxon>
        <taxon>Mucoromycota</taxon>
        <taxon>Glomeromycotina</taxon>
        <taxon>Glomeromycetes</taxon>
        <taxon>Glomerales</taxon>
        <taxon>Glomeraceae</taxon>
        <taxon>Glomus</taxon>
    </lineage>
</organism>
<name>A0A397T6S0_9GLOM</name>
<dbReference type="EMBL" id="QKYT01000139">
    <property type="protein sequence ID" value="RIA91917.1"/>
    <property type="molecule type" value="Genomic_DNA"/>
</dbReference>
<evidence type="ECO:0000313" key="2">
    <source>
        <dbReference type="EMBL" id="RIA91917.1"/>
    </source>
</evidence>
<sequence length="170" mass="19425">MCHSTFQRKKTSSNTTSNKSNNSNINLDDSDDKCEYEISEKSEIEQKKYGGFSYSKKEAEVAEAKDITDNTQMPNLPIFSHSSSIKKNYKISTPTTPNSSTNAMPIFFTIPYQMFPFTQNSIPNNIPSLPLRRLVPSLDEFLTKLNESLDNSEEFIEFKNIFENDHITVD</sequence>
<keyword evidence="3" id="KW-1185">Reference proteome</keyword>